<dbReference type="Proteomes" id="UP000177171">
    <property type="component" value="Unassembled WGS sequence"/>
</dbReference>
<name>A0A1G2LS07_9BACT</name>
<dbReference type="GO" id="GO:0016757">
    <property type="term" value="F:glycosyltransferase activity"/>
    <property type="evidence" value="ECO:0007669"/>
    <property type="project" value="InterPro"/>
</dbReference>
<reference evidence="3 4" key="1">
    <citation type="journal article" date="2016" name="Nat. Commun.">
        <title>Thousands of microbial genomes shed light on interconnected biogeochemical processes in an aquifer system.</title>
        <authorList>
            <person name="Anantharaman K."/>
            <person name="Brown C.T."/>
            <person name="Hug L.A."/>
            <person name="Sharon I."/>
            <person name="Castelle C.J."/>
            <person name="Probst A.J."/>
            <person name="Thomas B.C."/>
            <person name="Singh A."/>
            <person name="Wilkins M.J."/>
            <person name="Karaoz U."/>
            <person name="Brodie E.L."/>
            <person name="Williams K.H."/>
            <person name="Hubbard S.S."/>
            <person name="Banfield J.F."/>
        </authorList>
    </citation>
    <scope>NUCLEOTIDE SEQUENCE [LARGE SCALE GENOMIC DNA]</scope>
</reference>
<protein>
    <recommendedName>
        <fullName evidence="5">Glycosyltransferase subfamily 4-like N-terminal domain-containing protein</fullName>
    </recommendedName>
</protein>
<dbReference type="Pfam" id="PF13439">
    <property type="entry name" value="Glyco_transf_4"/>
    <property type="match status" value="1"/>
</dbReference>
<dbReference type="CDD" id="cd03801">
    <property type="entry name" value="GT4_PimA-like"/>
    <property type="match status" value="1"/>
</dbReference>
<feature type="domain" description="Glycosyltransferase subfamily 4-like N-terminal" evidence="2">
    <location>
        <begin position="23"/>
        <end position="194"/>
    </location>
</feature>
<feature type="domain" description="Glycosyl transferase family 1" evidence="1">
    <location>
        <begin position="205"/>
        <end position="369"/>
    </location>
</feature>
<dbReference type="EMBL" id="MHQY01000020">
    <property type="protein sequence ID" value="OHA13652.1"/>
    <property type="molecule type" value="Genomic_DNA"/>
</dbReference>
<dbReference type="SUPFAM" id="SSF53756">
    <property type="entry name" value="UDP-Glycosyltransferase/glycogen phosphorylase"/>
    <property type="match status" value="1"/>
</dbReference>
<dbReference type="AlphaFoldDB" id="A0A1G2LS07"/>
<evidence type="ECO:0008006" key="5">
    <source>
        <dbReference type="Google" id="ProtNLM"/>
    </source>
</evidence>
<sequence>MKDKLKILMIAPTPFFADRGCHMQIYEQARALQKRGHDIRITTYNIGRNMPDVATIRIPNVAPWYKKLTAGPSLTKFYLDFFLIFTTWKEAKKWKPDILHGHLHEGCLIGWIVSLFTGVPFIFDLQGSFTGEIVAHKFIKKGGIIYNFLFIFEKWLNKRPPFIMTHSTSRKKELIEIFGLAEKKITTIFDGTNLTLFHPYLKNQDLIKKYGVPQNKIFIVYLGRFEQYQGVDLLIQSIPLVVKNNPDIHFLMFGYPNVEKYRNMANELGVGDFITFSGKIDYEKAGEYISLGDIAITLKLDVEDNGKLYNYMACGLPIIALDNFVNREVVGEYGFYVPESTPEAVSSIILKAASTPKEVLQKMGEGGRRRIEENFTWDKCAERMEKVYELLAI</sequence>
<accession>A0A1G2LS07</accession>
<evidence type="ECO:0000313" key="4">
    <source>
        <dbReference type="Proteomes" id="UP000177171"/>
    </source>
</evidence>
<dbReference type="InterPro" id="IPR001296">
    <property type="entry name" value="Glyco_trans_1"/>
</dbReference>
<dbReference type="InterPro" id="IPR028098">
    <property type="entry name" value="Glyco_trans_4-like_N"/>
</dbReference>
<dbReference type="Gene3D" id="3.40.50.2000">
    <property type="entry name" value="Glycogen Phosphorylase B"/>
    <property type="match status" value="2"/>
</dbReference>
<evidence type="ECO:0000259" key="1">
    <source>
        <dbReference type="Pfam" id="PF00534"/>
    </source>
</evidence>
<evidence type="ECO:0000259" key="2">
    <source>
        <dbReference type="Pfam" id="PF13439"/>
    </source>
</evidence>
<gene>
    <name evidence="3" type="ORF">A3G49_02580</name>
</gene>
<organism evidence="3 4">
    <name type="scientific">Candidatus Sungbacteria bacterium RIFCSPLOWO2_12_FULL_41_11</name>
    <dbReference type="NCBI Taxonomy" id="1802286"/>
    <lineage>
        <taxon>Bacteria</taxon>
        <taxon>Candidatus Sungiibacteriota</taxon>
    </lineage>
</organism>
<dbReference type="PANTHER" id="PTHR12526:SF639">
    <property type="entry name" value="GLYCOSYL TRANSFERASE GROUP 1"/>
    <property type="match status" value="1"/>
</dbReference>
<dbReference type="Pfam" id="PF00534">
    <property type="entry name" value="Glycos_transf_1"/>
    <property type="match status" value="1"/>
</dbReference>
<evidence type="ECO:0000313" key="3">
    <source>
        <dbReference type="EMBL" id="OHA13652.1"/>
    </source>
</evidence>
<dbReference type="PANTHER" id="PTHR12526">
    <property type="entry name" value="GLYCOSYLTRANSFERASE"/>
    <property type="match status" value="1"/>
</dbReference>
<comment type="caution">
    <text evidence="3">The sequence shown here is derived from an EMBL/GenBank/DDBJ whole genome shotgun (WGS) entry which is preliminary data.</text>
</comment>
<proteinExistence type="predicted"/>